<evidence type="ECO:0000313" key="1">
    <source>
        <dbReference type="EMBL" id="SDR77481.1"/>
    </source>
</evidence>
<gene>
    <name evidence="1" type="ORF">SAMN04488539_0321</name>
</gene>
<dbReference type="InterPro" id="IPR001387">
    <property type="entry name" value="Cro/C1-type_HTH"/>
</dbReference>
<evidence type="ECO:0000313" key="2">
    <source>
        <dbReference type="Proteomes" id="UP000182237"/>
    </source>
</evidence>
<name>A0A1H1LSH8_9CORY</name>
<evidence type="ECO:0008006" key="3">
    <source>
        <dbReference type="Google" id="ProtNLM"/>
    </source>
</evidence>
<dbReference type="RefSeq" id="WP_019193317.1">
    <property type="nucleotide sequence ID" value="NZ_LT629765.1"/>
</dbReference>
<reference evidence="1 2" key="1">
    <citation type="submission" date="2016-10" db="EMBL/GenBank/DDBJ databases">
        <authorList>
            <person name="de Groot N.N."/>
        </authorList>
    </citation>
    <scope>NUCLEOTIDE SEQUENCE [LARGE SCALE GENOMIC DNA]</scope>
    <source>
        <strain evidence="1 2">DSM 45434</strain>
    </source>
</reference>
<dbReference type="eggNOG" id="COG1609">
    <property type="taxonomic scope" value="Bacteria"/>
</dbReference>
<organism evidence="1 2">
    <name type="scientific">Corynebacterium timonense</name>
    <dbReference type="NCBI Taxonomy" id="441500"/>
    <lineage>
        <taxon>Bacteria</taxon>
        <taxon>Bacillati</taxon>
        <taxon>Actinomycetota</taxon>
        <taxon>Actinomycetes</taxon>
        <taxon>Mycobacteriales</taxon>
        <taxon>Corynebacteriaceae</taxon>
        <taxon>Corynebacterium</taxon>
    </lineage>
</organism>
<keyword evidence="2" id="KW-1185">Reference proteome</keyword>
<dbReference type="AlphaFoldDB" id="A0A1H1LSH8"/>
<sequence length="234" mass="26343">MTTCIKPNCTRTALRGARHRYCYIHAKHHGFTDPHVDAAPTINKVRHLTENGWTLAAIADETGLSTHTIRILRRGSNTKVRTSTAKSIARINPARPTGNTERIPAWPYIRRLHALQAAGWSQQQIAAYIGAKQQTVSRTSTRNPTLITRELANRINTTIWEDQHDAPVIGPPTPTARKNGWAPPAAWDDIDDPDTHPGVTHCIECDQPVHTRGRCKKHHKRLYDQERNRRHAAA</sequence>
<protein>
    <recommendedName>
        <fullName evidence="3">Helix-turn-helix</fullName>
    </recommendedName>
</protein>
<dbReference type="CDD" id="cd00093">
    <property type="entry name" value="HTH_XRE"/>
    <property type="match status" value="1"/>
</dbReference>
<dbReference type="EMBL" id="LT629765">
    <property type="protein sequence ID" value="SDR77481.1"/>
    <property type="molecule type" value="Genomic_DNA"/>
</dbReference>
<dbReference type="OrthoDB" id="4551696at2"/>
<proteinExistence type="predicted"/>
<accession>A0A1H1LSH8</accession>
<dbReference type="Proteomes" id="UP000182237">
    <property type="component" value="Chromosome I"/>
</dbReference>
<dbReference type="STRING" id="1203190.GCA_000312345_00448"/>